<reference evidence="1 2" key="1">
    <citation type="submission" date="2020-08" db="EMBL/GenBank/DDBJ databases">
        <title>Sequencing the genomes of 1000 actinobacteria strains.</title>
        <authorList>
            <person name="Klenk H.-P."/>
        </authorList>
    </citation>
    <scope>NUCLEOTIDE SEQUENCE [LARGE SCALE GENOMIC DNA]</scope>
    <source>
        <strain evidence="1 2">DSM 44598</strain>
    </source>
</reference>
<name>A0A840WIQ8_9ACTN</name>
<organism evidence="1 2">
    <name type="scientific">Nocardiopsis metallicus</name>
    <dbReference type="NCBI Taxonomy" id="179819"/>
    <lineage>
        <taxon>Bacteria</taxon>
        <taxon>Bacillati</taxon>
        <taxon>Actinomycetota</taxon>
        <taxon>Actinomycetes</taxon>
        <taxon>Streptosporangiales</taxon>
        <taxon>Nocardiopsidaceae</taxon>
        <taxon>Nocardiopsis</taxon>
    </lineage>
</organism>
<dbReference type="InterPro" id="IPR043502">
    <property type="entry name" value="DNA/RNA_pol_sf"/>
</dbReference>
<gene>
    <name evidence="1" type="ORF">HNR07_002543</name>
</gene>
<comment type="caution">
    <text evidence="1">The sequence shown here is derived from an EMBL/GenBank/DDBJ whole genome shotgun (WGS) entry which is preliminary data.</text>
</comment>
<evidence type="ECO:0000313" key="2">
    <source>
        <dbReference type="Proteomes" id="UP000579647"/>
    </source>
</evidence>
<sequence length="1084" mass="119645">MSTERTPITAEQSLFTFYDIESLTNVFSLVAYTPFPDGTGTIEVFYLVDDAGEGTNLADTIDHQTLGHRLFAANPGLPAFPATAATFFDLRAEASNIRLAQIVGLSDADRVNDPAESSSYPASLRPVCDTDAEYTPATHPFLAGYNSTNYDTTMLALYLNEVFQATEGDVFRPTTAAEMRTHNDRLFSADNIEYMPRYLGWDSTPAKIRQAMLHSGRHIDIARLNELQWKVPLKGLLGLLGRQIKESDRLAHDTTLTELDDLYELLAYNVSDCLGLAQLFEEPTYSSTFDLKAGLLAEYPETVYEKDYRTGKPAIDPSRVRRNRLTIDSTSAKFVGLILSPYGKLKDIPAVSFKYPAASVAEEQGIEQVDVLAQCQRFFEDEVAPDRATNPDQAEAHRQFMDVVAYYRSIEGENFNDSDEYRRVHGDREAKVLKEIDKLPNNLPYFDATGAPTSCFVTFSTGGIHGAEADMNAYAADKLAYAEAENMLLLAQAMFPDPLDFRAAAKRQHELLTLPDGSQVTKSLVISGKKWRKPKKGDEVQNKQLALALEQVADPEELLATQRPKAEELDVVLPTGEVLLGKVVLAKHTISGATYRQVPATKRPELFVENKKTPGDRSTRLDAKYARTSAGHVVHEDFSSYYPNLLRNMRAFWNPDLGEDRYAKIFFDKEHYGKQMKVPGIGPEEKTRLNTLRNGTKLILNSASGAGDTTFGNSPIRMNNIVVSMRIIGQLFSWRIGQAQTLAGARIISTNTDGLYSVVDTSGAPEAFSAEANNRVLAEQQAAIGIEIEPEPMFLISKDSNNRLELGPTEEDKVASAGRVDHAPADPLADWEIDAASGGTLACHAGPTPAKKLAHPAVTDFALARYLQTVAARGEQALSEPFDPELGRRILQEAIDPDDPVKTLMLFQNIITASRGSITYPFAVDPLGRDEEEVLDQDLVLANPRALQTVNRVFVVEHGTPGAQSLLSARARVVNADSKERRRELGEAPVRREKEALAILRAHGWAGDRLEFGSADGLALIPEDRDVVAQRISGIVPSWSMVVRNDDLHALDAQVLDDLIASLDLKVYLGMLDATFSKHWKNFT</sequence>
<keyword evidence="2" id="KW-1185">Reference proteome</keyword>
<accession>A0A840WIQ8</accession>
<dbReference type="Proteomes" id="UP000579647">
    <property type="component" value="Unassembled WGS sequence"/>
</dbReference>
<dbReference type="EMBL" id="JACHDO010000001">
    <property type="protein sequence ID" value="MBB5491406.1"/>
    <property type="molecule type" value="Genomic_DNA"/>
</dbReference>
<proteinExistence type="predicted"/>
<dbReference type="RefSeq" id="WP_184365104.1">
    <property type="nucleotide sequence ID" value="NZ_BAAAKM010000133.1"/>
</dbReference>
<protein>
    <submittedName>
        <fullName evidence="1">Uncharacterized protein</fullName>
    </submittedName>
</protein>
<evidence type="ECO:0000313" key="1">
    <source>
        <dbReference type="EMBL" id="MBB5491406.1"/>
    </source>
</evidence>
<dbReference type="AlphaFoldDB" id="A0A840WIQ8"/>
<dbReference type="SUPFAM" id="SSF56672">
    <property type="entry name" value="DNA/RNA polymerases"/>
    <property type="match status" value="1"/>
</dbReference>